<accession>A0A371JQC7</accession>
<evidence type="ECO:0008006" key="3">
    <source>
        <dbReference type="Google" id="ProtNLM"/>
    </source>
</evidence>
<sequence>MARLILTSENQIQRLNGILGKVEKLQQLPLDRLTMSPHEKSWCVAEVLEHLNIAYRLYFDKINHALEQLDAIDSDSKEFKARAWQKMVIEMQRPKNGKRKWKIKTMKRFEPVLEVSSLDQEQVNVVFENFFSLHAHLKDAILQSRGMDVRGIKITSAIGPIVNFYLPEAFEFLLCHLERHLVQIDKVLG</sequence>
<protein>
    <recommendedName>
        <fullName evidence="3">DinB family protein</fullName>
    </recommendedName>
</protein>
<evidence type="ECO:0000313" key="1">
    <source>
        <dbReference type="EMBL" id="RDY59719.1"/>
    </source>
</evidence>
<dbReference type="RefSeq" id="WP_116184332.1">
    <property type="nucleotide sequence ID" value="NZ_QTJX01000002.1"/>
</dbReference>
<dbReference type="EMBL" id="QTJX01000002">
    <property type="protein sequence ID" value="RDY59719.1"/>
    <property type="molecule type" value="Genomic_DNA"/>
</dbReference>
<gene>
    <name evidence="1" type="ORF">DX873_10165</name>
</gene>
<dbReference type="Gene3D" id="1.20.120.450">
    <property type="entry name" value="dinb family like domain"/>
    <property type="match status" value="1"/>
</dbReference>
<organism evidence="1 2">
    <name type="scientific">Flagellimonas nanhaiensis</name>
    <dbReference type="NCBI Taxonomy" id="2292706"/>
    <lineage>
        <taxon>Bacteria</taxon>
        <taxon>Pseudomonadati</taxon>
        <taxon>Bacteroidota</taxon>
        <taxon>Flavobacteriia</taxon>
        <taxon>Flavobacteriales</taxon>
        <taxon>Flavobacteriaceae</taxon>
        <taxon>Flagellimonas</taxon>
    </lineage>
</organism>
<dbReference type="Proteomes" id="UP000261828">
    <property type="component" value="Unassembled WGS sequence"/>
</dbReference>
<keyword evidence="2" id="KW-1185">Reference proteome</keyword>
<name>A0A371JQC7_9FLAO</name>
<dbReference type="InterPro" id="IPR034660">
    <property type="entry name" value="DinB/YfiT-like"/>
</dbReference>
<reference evidence="1 2" key="1">
    <citation type="submission" date="2018-08" db="EMBL/GenBank/DDBJ databases">
        <title>Muricauda nanhaiensis sp. nov., isolated from seawater of the South China Sea.</title>
        <authorList>
            <person name="Dang Y."/>
        </authorList>
    </citation>
    <scope>NUCLEOTIDE SEQUENCE [LARGE SCALE GENOMIC DNA]</scope>
    <source>
        <strain evidence="1 2">SM1704</strain>
    </source>
</reference>
<dbReference type="AlphaFoldDB" id="A0A371JQC7"/>
<dbReference type="OrthoDB" id="1524454at2"/>
<proteinExistence type="predicted"/>
<evidence type="ECO:0000313" key="2">
    <source>
        <dbReference type="Proteomes" id="UP000261828"/>
    </source>
</evidence>
<comment type="caution">
    <text evidence="1">The sequence shown here is derived from an EMBL/GenBank/DDBJ whole genome shotgun (WGS) entry which is preliminary data.</text>
</comment>